<gene>
    <name evidence="1" type="ORF">INT47_004674</name>
</gene>
<proteinExistence type="predicted"/>
<sequence length="916" mass="104945">MPFSSLRLLNSHYQRYPDHRVVDTDVIMQEAELPSSSVNTPLSTDSVPYHSSFTFEAGHGEKHVYDFGPDPSFDETELNSIQFMDIIETYGKVQSTILFQDTLERGLAAKVDVRSHIYDICPQGCRPYQKNDDETLNCSSCGEQRYANAMTRRPARQMKMMSVGDRIASVLANDRFRELMKYRHNYQYKDDMYKDYFDEEEYRSLKANTNFFSSEDDVALALFFDGFHPGKATTGDQLLIIHLVNLNFPPEYRFQSEYMIQLAILPGPNSPKNVDSFLRPIVEEFKDLSNHGLVIRRHGNVICKSKVNLVIATSDIPTAASLAHHSSHMSTNGCRLCRIVTKWVNSRTCYLDINASLREKSYFTSGSSDFEKGINIEPLFTSLPTFTHPTFFALEEPHLIGQEIAKHVFELLTVSTKKTYNKAIALKYAPTEEELEEENITSAMGWPFTFEIPKDKLIEIGKFIELSRPTEPTTFSSKWKNPIEQSGGNRGVDWIDFLHYMVPTTFVPALLHNNVKKPLLFLCKACAVALKWKITTEDLTMMKNAFNQWNTFLLNEIRQKRFQPGILKTVQHYLAHIPMMIEKQGVLKAYSGRSMERTIGRYKKLIKSKVNDGANAGNVLERFAIYGHVNSLNINLRETLNLLEPKKRTTNDFVSLDPSDDTAPELWSPLFQCPVSTLSCGVSDRQFTSALQSYYRREYSGPHEFVNTRSGVVNGAGRAWFDDIVYTSSFFRDHINERRRGNNCVMFAVSHLNHHNNLTSQLYIGSITFFFETTFDDINDFLVLIDVAESHGVVDYDRLMPKVVLRRPGQHKYVVCRFNDIVCNVGLVRYTVAENHYKVISHHIFKELLYSKMGNAMIARYTDVSDTYHSRIATIKIMLDFLHLVFPSNIKKDYDAKRVVPMLVGIDVENMPGTLA</sequence>
<dbReference type="InterPro" id="IPR004242">
    <property type="entry name" value="Transposase_21"/>
</dbReference>
<accession>A0A8H7QJE7</accession>
<evidence type="ECO:0000313" key="2">
    <source>
        <dbReference type="Proteomes" id="UP000603453"/>
    </source>
</evidence>
<dbReference type="OrthoDB" id="3257409at2759"/>
<keyword evidence="2" id="KW-1185">Reference proteome</keyword>
<comment type="caution">
    <text evidence="1">The sequence shown here is derived from an EMBL/GenBank/DDBJ whole genome shotgun (WGS) entry which is preliminary data.</text>
</comment>
<evidence type="ECO:0000313" key="1">
    <source>
        <dbReference type="EMBL" id="KAG2193452.1"/>
    </source>
</evidence>
<feature type="non-terminal residue" evidence="1">
    <location>
        <position position="1"/>
    </location>
</feature>
<reference evidence="1" key="1">
    <citation type="submission" date="2020-12" db="EMBL/GenBank/DDBJ databases">
        <title>Metabolic potential, ecology and presence of endohyphal bacteria is reflected in genomic diversity of Mucoromycotina.</title>
        <authorList>
            <person name="Muszewska A."/>
            <person name="Okrasinska A."/>
            <person name="Steczkiewicz K."/>
            <person name="Drgas O."/>
            <person name="Orlowska M."/>
            <person name="Perlinska-Lenart U."/>
            <person name="Aleksandrzak-Piekarczyk T."/>
            <person name="Szatraj K."/>
            <person name="Zielenkiewicz U."/>
            <person name="Pilsyk S."/>
            <person name="Malc E."/>
            <person name="Mieczkowski P."/>
            <person name="Kruszewska J.S."/>
            <person name="Biernat P."/>
            <person name="Pawlowska J."/>
        </authorList>
    </citation>
    <scope>NUCLEOTIDE SEQUENCE</scope>
    <source>
        <strain evidence="1">WA0000017839</strain>
    </source>
</reference>
<organism evidence="1 2">
    <name type="scientific">Mucor saturninus</name>
    <dbReference type="NCBI Taxonomy" id="64648"/>
    <lineage>
        <taxon>Eukaryota</taxon>
        <taxon>Fungi</taxon>
        <taxon>Fungi incertae sedis</taxon>
        <taxon>Mucoromycota</taxon>
        <taxon>Mucoromycotina</taxon>
        <taxon>Mucoromycetes</taxon>
        <taxon>Mucorales</taxon>
        <taxon>Mucorineae</taxon>
        <taxon>Mucoraceae</taxon>
        <taxon>Mucor</taxon>
    </lineage>
</organism>
<dbReference type="Proteomes" id="UP000603453">
    <property type="component" value="Unassembled WGS sequence"/>
</dbReference>
<dbReference type="Pfam" id="PF02992">
    <property type="entry name" value="Transposase_21"/>
    <property type="match status" value="1"/>
</dbReference>
<dbReference type="AlphaFoldDB" id="A0A8H7QJE7"/>
<dbReference type="EMBL" id="JAEPRD010000232">
    <property type="protein sequence ID" value="KAG2193452.1"/>
    <property type="molecule type" value="Genomic_DNA"/>
</dbReference>
<protein>
    <submittedName>
        <fullName evidence="1">Uncharacterized protein</fullName>
    </submittedName>
</protein>
<name>A0A8H7QJE7_9FUNG</name>